<reference evidence="2" key="1">
    <citation type="submission" date="2021-03" db="EMBL/GenBank/DDBJ databases">
        <title>Draft genome sequence of rust myrtle Austropuccinia psidii MF-1, a brazilian biotype.</title>
        <authorList>
            <person name="Quecine M.C."/>
            <person name="Pachon D.M.R."/>
            <person name="Bonatelli M.L."/>
            <person name="Correr F.H."/>
            <person name="Franceschini L.M."/>
            <person name="Leite T.F."/>
            <person name="Margarido G.R.A."/>
            <person name="Almeida C.A."/>
            <person name="Ferrarezi J.A."/>
            <person name="Labate C.A."/>
        </authorList>
    </citation>
    <scope>NUCLEOTIDE SEQUENCE</scope>
    <source>
        <strain evidence="2">MF-1</strain>
    </source>
</reference>
<organism evidence="2 3">
    <name type="scientific">Austropuccinia psidii MF-1</name>
    <dbReference type="NCBI Taxonomy" id="1389203"/>
    <lineage>
        <taxon>Eukaryota</taxon>
        <taxon>Fungi</taxon>
        <taxon>Dikarya</taxon>
        <taxon>Basidiomycota</taxon>
        <taxon>Pucciniomycotina</taxon>
        <taxon>Pucciniomycetes</taxon>
        <taxon>Pucciniales</taxon>
        <taxon>Sphaerophragmiaceae</taxon>
        <taxon>Austropuccinia</taxon>
    </lineage>
</organism>
<dbReference type="AlphaFoldDB" id="A0A9Q3CPE0"/>
<evidence type="ECO:0000256" key="1">
    <source>
        <dbReference type="SAM" id="MobiDB-lite"/>
    </source>
</evidence>
<feature type="compositionally biased region" description="Acidic residues" evidence="1">
    <location>
        <begin position="36"/>
        <end position="45"/>
    </location>
</feature>
<keyword evidence="3" id="KW-1185">Reference proteome</keyword>
<evidence type="ECO:0000313" key="2">
    <source>
        <dbReference type="EMBL" id="MBW0486122.1"/>
    </source>
</evidence>
<comment type="caution">
    <text evidence="2">The sequence shown here is derived from an EMBL/GenBank/DDBJ whole genome shotgun (WGS) entry which is preliminary data.</text>
</comment>
<accession>A0A9Q3CPE0</accession>
<protein>
    <submittedName>
        <fullName evidence="2">Uncharacterized protein</fullName>
    </submittedName>
</protein>
<dbReference type="Proteomes" id="UP000765509">
    <property type="component" value="Unassembled WGS sequence"/>
</dbReference>
<gene>
    <name evidence="2" type="ORF">O181_025837</name>
</gene>
<sequence length="105" mass="11868">MSVPNSDTQILCSSDSILAPPERPHQHHAGLYQTTDSDDEPLEDYDVGNQDYILAKENGLGMDDVTPPKQSQRSVKRRHICSNIYDYLKCEACNNRSQHIKPQPT</sequence>
<name>A0A9Q3CPE0_9BASI</name>
<evidence type="ECO:0000313" key="3">
    <source>
        <dbReference type="Proteomes" id="UP000765509"/>
    </source>
</evidence>
<dbReference type="EMBL" id="AVOT02008484">
    <property type="protein sequence ID" value="MBW0486122.1"/>
    <property type="molecule type" value="Genomic_DNA"/>
</dbReference>
<proteinExistence type="predicted"/>
<feature type="region of interest" description="Disordered" evidence="1">
    <location>
        <begin position="15"/>
        <end position="45"/>
    </location>
</feature>